<dbReference type="PANTHER" id="PTHR30466">
    <property type="entry name" value="FLAVIN REDUCTASE"/>
    <property type="match status" value="1"/>
</dbReference>
<evidence type="ECO:0000256" key="1">
    <source>
        <dbReference type="ARBA" id="ARBA00023002"/>
    </source>
</evidence>
<evidence type="ECO:0000313" key="4">
    <source>
        <dbReference type="EMBL" id="PWE30699.1"/>
    </source>
</evidence>
<dbReference type="OrthoDB" id="9792858at2"/>
<dbReference type="EMBL" id="QEYD01000002">
    <property type="protein sequence ID" value="PWE30699.1"/>
    <property type="molecule type" value="Genomic_DNA"/>
</dbReference>
<gene>
    <name evidence="4" type="ORF">C4N9_02690</name>
</gene>
<dbReference type="Proteomes" id="UP000244940">
    <property type="component" value="Unassembled WGS sequence"/>
</dbReference>
<name>A0A2U2CFU4_9RHOB</name>
<dbReference type="SMART" id="SM00903">
    <property type="entry name" value="Flavin_Reduct"/>
    <property type="match status" value="1"/>
</dbReference>
<dbReference type="Gene3D" id="2.30.110.10">
    <property type="entry name" value="Electron Transport, Fmn-binding Protein, Chain A"/>
    <property type="match status" value="1"/>
</dbReference>
<dbReference type="PANTHER" id="PTHR30466:SF1">
    <property type="entry name" value="FMN REDUCTASE (NADH) RUTF"/>
    <property type="match status" value="1"/>
</dbReference>
<keyword evidence="1" id="KW-0560">Oxidoreductase</keyword>
<dbReference type="Pfam" id="PF01613">
    <property type="entry name" value="Flavin_Reduct"/>
    <property type="match status" value="1"/>
</dbReference>
<reference evidence="4 5" key="1">
    <citation type="submission" date="2018-05" db="EMBL/GenBank/DDBJ databases">
        <title>Pararhodobacter marina sp. nov., isolated from deep-sea water of the Indian Ocean.</title>
        <authorList>
            <person name="Lai Q.Sr."/>
            <person name="Liu X."/>
            <person name="Shao Z."/>
        </authorList>
    </citation>
    <scope>NUCLEOTIDE SEQUENCE [LARGE SCALE GENOMIC DNA]</scope>
    <source>
        <strain evidence="4 5">CIC4N-9</strain>
    </source>
</reference>
<evidence type="ECO:0000259" key="3">
    <source>
        <dbReference type="SMART" id="SM00903"/>
    </source>
</evidence>
<dbReference type="AlphaFoldDB" id="A0A2U2CFU4"/>
<sequence length="176" mass="18592">MSYARAERMSDPTEPETFVPGDGNQRQFRDALGAFATGVTVITAQSPIGALGITANSFASLSMDPPLVLWSPGKFSRRFDGFIEADHFAIHVLGAEQYDLGAHFARQGHDFDLPGVALNAQGVPVLPGCLAVFECAREAVHDAGDHAIVVGRVLAARHRQGAPLVFQGGNYGGFGG</sequence>
<dbReference type="RefSeq" id="WP_109531775.1">
    <property type="nucleotide sequence ID" value="NZ_QEYD01000002.1"/>
</dbReference>
<evidence type="ECO:0000313" key="5">
    <source>
        <dbReference type="Proteomes" id="UP000244940"/>
    </source>
</evidence>
<dbReference type="SUPFAM" id="SSF50475">
    <property type="entry name" value="FMN-binding split barrel"/>
    <property type="match status" value="1"/>
</dbReference>
<dbReference type="GO" id="GO:0042602">
    <property type="term" value="F:riboflavin reductase (NADPH) activity"/>
    <property type="evidence" value="ECO:0007669"/>
    <property type="project" value="TreeGrafter"/>
</dbReference>
<comment type="caution">
    <text evidence="4">The sequence shown here is derived from an EMBL/GenBank/DDBJ whole genome shotgun (WGS) entry which is preliminary data.</text>
</comment>
<accession>A0A2U2CFU4</accession>
<protein>
    <submittedName>
        <fullName evidence="4">Flavin oxidoreductase</fullName>
    </submittedName>
</protein>
<evidence type="ECO:0000256" key="2">
    <source>
        <dbReference type="SAM" id="MobiDB-lite"/>
    </source>
</evidence>
<dbReference type="GO" id="GO:0010181">
    <property type="term" value="F:FMN binding"/>
    <property type="evidence" value="ECO:0007669"/>
    <property type="project" value="InterPro"/>
</dbReference>
<feature type="compositionally biased region" description="Basic and acidic residues" evidence="2">
    <location>
        <begin position="1"/>
        <end position="11"/>
    </location>
</feature>
<dbReference type="GeneID" id="94363790"/>
<feature type="region of interest" description="Disordered" evidence="2">
    <location>
        <begin position="1"/>
        <end position="23"/>
    </location>
</feature>
<dbReference type="InterPro" id="IPR012349">
    <property type="entry name" value="Split_barrel_FMN-bd"/>
</dbReference>
<organism evidence="4 5">
    <name type="scientific">Pararhodobacter marinus</name>
    <dbReference type="NCBI Taxonomy" id="2184063"/>
    <lineage>
        <taxon>Bacteria</taxon>
        <taxon>Pseudomonadati</taxon>
        <taxon>Pseudomonadota</taxon>
        <taxon>Alphaproteobacteria</taxon>
        <taxon>Rhodobacterales</taxon>
        <taxon>Paracoccaceae</taxon>
        <taxon>Pararhodobacter</taxon>
    </lineage>
</organism>
<proteinExistence type="predicted"/>
<feature type="domain" description="Flavin reductase like" evidence="3">
    <location>
        <begin position="32"/>
        <end position="173"/>
    </location>
</feature>
<keyword evidence="5" id="KW-1185">Reference proteome</keyword>
<dbReference type="InterPro" id="IPR050268">
    <property type="entry name" value="NADH-dep_flavin_reductase"/>
</dbReference>
<dbReference type="InterPro" id="IPR002563">
    <property type="entry name" value="Flavin_Rdtase-like_dom"/>
</dbReference>